<keyword evidence="3" id="KW-1185">Reference proteome</keyword>
<evidence type="ECO:0000313" key="2">
    <source>
        <dbReference type="EMBL" id="KAK1118126.1"/>
    </source>
</evidence>
<feature type="compositionally biased region" description="Low complexity" evidence="1">
    <location>
        <begin position="1"/>
        <end position="10"/>
    </location>
</feature>
<organism evidence="2 3">
    <name type="scientific">Melipona bicolor</name>
    <dbReference type="NCBI Taxonomy" id="60889"/>
    <lineage>
        <taxon>Eukaryota</taxon>
        <taxon>Metazoa</taxon>
        <taxon>Ecdysozoa</taxon>
        <taxon>Arthropoda</taxon>
        <taxon>Hexapoda</taxon>
        <taxon>Insecta</taxon>
        <taxon>Pterygota</taxon>
        <taxon>Neoptera</taxon>
        <taxon>Endopterygota</taxon>
        <taxon>Hymenoptera</taxon>
        <taxon>Apocrita</taxon>
        <taxon>Aculeata</taxon>
        <taxon>Apoidea</taxon>
        <taxon>Anthophila</taxon>
        <taxon>Apidae</taxon>
        <taxon>Melipona</taxon>
    </lineage>
</organism>
<sequence>MVSSSVSVSVETNTDRRRSDQEVRVYSVSSGQRLDADYQKDHGAKLESEEGPVHALRRPTGAVYRQSPQLDVSAAHGRLLLHNRA</sequence>
<feature type="region of interest" description="Disordered" evidence="1">
    <location>
        <begin position="1"/>
        <end position="51"/>
    </location>
</feature>
<feature type="compositionally biased region" description="Basic and acidic residues" evidence="1">
    <location>
        <begin position="34"/>
        <end position="51"/>
    </location>
</feature>
<feature type="compositionally biased region" description="Basic and acidic residues" evidence="1">
    <location>
        <begin position="13"/>
        <end position="23"/>
    </location>
</feature>
<reference evidence="2" key="1">
    <citation type="submission" date="2021-10" db="EMBL/GenBank/DDBJ databases">
        <title>Melipona bicolor Genome sequencing and assembly.</title>
        <authorList>
            <person name="Araujo N.S."/>
            <person name="Arias M.C."/>
        </authorList>
    </citation>
    <scope>NUCLEOTIDE SEQUENCE</scope>
    <source>
        <strain evidence="2">USP_2M_L1-L4_2017</strain>
        <tissue evidence="2">Whole body</tissue>
    </source>
</reference>
<evidence type="ECO:0000256" key="1">
    <source>
        <dbReference type="SAM" id="MobiDB-lite"/>
    </source>
</evidence>
<gene>
    <name evidence="2" type="ORF">K0M31_015402</name>
</gene>
<dbReference type="EMBL" id="JAHYIQ010000045">
    <property type="protein sequence ID" value="KAK1118126.1"/>
    <property type="molecule type" value="Genomic_DNA"/>
</dbReference>
<protein>
    <submittedName>
        <fullName evidence="2">Uncharacterized protein</fullName>
    </submittedName>
</protein>
<name>A0AA40FFL5_9HYME</name>
<dbReference type="Proteomes" id="UP001177670">
    <property type="component" value="Unassembled WGS sequence"/>
</dbReference>
<comment type="caution">
    <text evidence="2">The sequence shown here is derived from an EMBL/GenBank/DDBJ whole genome shotgun (WGS) entry which is preliminary data.</text>
</comment>
<evidence type="ECO:0000313" key="3">
    <source>
        <dbReference type="Proteomes" id="UP001177670"/>
    </source>
</evidence>
<proteinExistence type="predicted"/>
<accession>A0AA40FFL5</accession>
<dbReference type="AlphaFoldDB" id="A0AA40FFL5"/>